<evidence type="ECO:0000313" key="1">
    <source>
        <dbReference type="EMBL" id="KAH9844931.1"/>
    </source>
</evidence>
<proteinExistence type="predicted"/>
<sequence>MHRHSMIPGRPHPGAVVVRVTVTGTEVVYVDTTVEVAVNVACAAEEEVEEEVLDVDDETPYVPLMVPV</sequence>
<name>A0A9W7T0R9_9PEZI</name>
<reference evidence="1 2" key="2">
    <citation type="journal article" date="2021" name="Curr. Genet.">
        <title>Genetic response to nitrogen starvation in the aggressive Eucalyptus foliar pathogen Teratosphaeria destructans.</title>
        <authorList>
            <person name="Havenga M."/>
            <person name="Wingfield B.D."/>
            <person name="Wingfield M.J."/>
            <person name="Dreyer L.L."/>
            <person name="Roets F."/>
            <person name="Aylward J."/>
        </authorList>
    </citation>
    <scope>NUCLEOTIDE SEQUENCE [LARGE SCALE GENOMIC DNA]</scope>
    <source>
        <strain evidence="1">CMW44962</strain>
    </source>
</reference>
<organism evidence="1 2">
    <name type="scientific">Teratosphaeria destructans</name>
    <dbReference type="NCBI Taxonomy" id="418781"/>
    <lineage>
        <taxon>Eukaryota</taxon>
        <taxon>Fungi</taxon>
        <taxon>Dikarya</taxon>
        <taxon>Ascomycota</taxon>
        <taxon>Pezizomycotina</taxon>
        <taxon>Dothideomycetes</taxon>
        <taxon>Dothideomycetidae</taxon>
        <taxon>Mycosphaerellales</taxon>
        <taxon>Teratosphaeriaceae</taxon>
        <taxon>Teratosphaeria</taxon>
    </lineage>
</organism>
<gene>
    <name evidence="1" type="ORF">Tdes44962_MAKER07042</name>
</gene>
<accession>A0A9W7T0R9</accession>
<evidence type="ECO:0000313" key="2">
    <source>
        <dbReference type="Proteomes" id="UP001138500"/>
    </source>
</evidence>
<dbReference type="EMBL" id="RIBY02000202">
    <property type="protein sequence ID" value="KAH9844931.1"/>
    <property type="molecule type" value="Genomic_DNA"/>
</dbReference>
<dbReference type="AlphaFoldDB" id="A0A9W7T0R9"/>
<keyword evidence="2" id="KW-1185">Reference proteome</keyword>
<protein>
    <submittedName>
        <fullName evidence="1">Uncharacterized protein</fullName>
    </submittedName>
</protein>
<comment type="caution">
    <text evidence="1">The sequence shown here is derived from an EMBL/GenBank/DDBJ whole genome shotgun (WGS) entry which is preliminary data.</text>
</comment>
<reference evidence="1 2" key="1">
    <citation type="journal article" date="2018" name="IMA Fungus">
        <title>IMA Genome-F 10: Nine draft genome sequences of Claviceps purpurea s.lat., including C. arundinis, C. humidiphila, and C. cf. spartinae, pseudomolecules for the pitch canker pathogen Fusarium circinatum, draft genome of Davidsoniella eucalypti, Grosmannia galeiformis, Quambalaria eucalypti, and Teratosphaeria destructans.</title>
        <authorList>
            <person name="Wingfield B.D."/>
            <person name="Liu M."/>
            <person name="Nguyen H.D."/>
            <person name="Lane F.A."/>
            <person name="Morgan S.W."/>
            <person name="De Vos L."/>
            <person name="Wilken P.M."/>
            <person name="Duong T.A."/>
            <person name="Aylward J."/>
            <person name="Coetzee M.P."/>
            <person name="Dadej K."/>
            <person name="De Beer Z.W."/>
            <person name="Findlay W."/>
            <person name="Havenga M."/>
            <person name="Kolarik M."/>
            <person name="Menzies J.G."/>
            <person name="Naidoo K."/>
            <person name="Pochopski O."/>
            <person name="Shoukouhi P."/>
            <person name="Santana Q.C."/>
            <person name="Seifert K.A."/>
            <person name="Soal N."/>
            <person name="Steenkamp E.T."/>
            <person name="Tatham C.T."/>
            <person name="van der Nest M.A."/>
            <person name="Wingfield M.J."/>
        </authorList>
    </citation>
    <scope>NUCLEOTIDE SEQUENCE [LARGE SCALE GENOMIC DNA]</scope>
    <source>
        <strain evidence="1">CMW44962</strain>
    </source>
</reference>
<dbReference type="Proteomes" id="UP001138500">
    <property type="component" value="Unassembled WGS sequence"/>
</dbReference>